<feature type="domain" description="Cadherin" evidence="4">
    <location>
        <begin position="454"/>
        <end position="555"/>
    </location>
</feature>
<evidence type="ECO:0000313" key="5">
    <source>
        <dbReference type="EMBL" id="EHN67889.1"/>
    </source>
</evidence>
<sequence length="1427" mass="145464">TDSNAADNTISENAEIGAVVNITGLAADPDGDEVSYKLSDADIAKGLFVIDATTGVVTLIGNLDHEVADSHSITIIATSTDGSTSQESFDITVTDADGSTPGGGDTDNDVGPVTDSNAADNTISENAEIGTVVNITGLAADPDGDEVSYKLSDADIAKGLFAIDATTGVVTLIGNLDHEVADSHSITIIATSTDGSTSQESFDITVTDADGSTPGGGDTDNDVGPVTDSNAAENTLSENAEIGSVVNITGLATDPDGDEVTYALSQADIDAGLFDIDATTGVVTLIGNLDHDTADSHSITIIATSTDGSTSEASFDITVTDADGSTPGGGDTDNDVGPVTDSNAVDNTISENAEIGTVVNITGLAVDPDGDDVTYALSQADIDAGLFEIDATTGVVTLIGNLDHDTADSHSITIIATSTDGSTSQESFDITVTDVDGSTPGGGDTDNDVGPVTDSNTAENTLSENAEIGSVVNITGLATDPDGDDVTYALSQADIDAGLFEIDATTGVVTLIGNLDHEVADSHSITIIATSTDGSTSQERFDITVTDADGSTPGGGDTDNDVGPVTDSNAAENTLSENAEIGAVVNITGLATDPDGDEVSYKLSDADIAKGLFAIDATTGVVTLIGNLDHEVADSHSITIIATSTDGSTSQESFDITVTDADGSTPGGGDTDNDLGPVTDSNAVDNTISENAEVGSVVNITGLATDPDGDEVSYKLSDADIAKGLFVIDATTGVVTLIGNLDHEVADSHSITIIATSTDGSISQESFDITVTDIDEIPPNPPTITLDIDSGKLGNDFLTNDGSFTVTPSEDGNTVEYQEADGSWSTTPPEVVEGDNSITVRETDAAGNVSGSNTLDFVLDTQAPSAPIITLDTDSGKLGDDFLTNDGSFTVTPSEDGNTVEYFVNGEWTTDAPTASEGDNSITVRETDAAGNVSGSNTLDFVLDTQAPNAPTITLDTDSGKLGNDFLTNDGSFTVTPSEVGNTVEYQAADGSWSTTPPEVVEGANSITVRETDAAGNVSGSSTLDFVLDTQAPNAPTITLDVDSGISDGDLLTNDGSFTVTPSEVGNTVEYFVNGEWTTDAPTASEGDNSITVRETDAAGNVSGSNTLDFVLDTQAPNAPIITLDTDSGKLGNDFLTNDGSFTVTPSEDGNTVEYQEADGSWSTTPPEVVEGDNSITVRETDAAGNVSGSNTLDFVLDTQAPSAPIITLDTDSGKLGDDFLTNDGSFTVTPSEDGNTVEYFVNGEWTTDAPTASEGDNSITVRETDAAGNVSGSNTLDFVLDTQAPNAPTITLDTDSGKLGNDFLTNDGSFTVTPSEVGNTVEYQAADGSWSTTPPEVVEGANSITVRETDAAGNVSGSSTLDFVLDTQAPNAPTITLDVDSGISDGDLLTNDGSFTVTPSEVGNTVEYFVNGEWTTDAPTASEGDN</sequence>
<evidence type="ECO:0000259" key="4">
    <source>
        <dbReference type="PROSITE" id="PS50268"/>
    </source>
</evidence>
<protein>
    <submittedName>
        <fullName evidence="5">Iron-regulated protein FrpC</fullName>
    </submittedName>
</protein>
<dbReference type="GO" id="GO:0005509">
    <property type="term" value="F:calcium ion binding"/>
    <property type="evidence" value="ECO:0007669"/>
    <property type="project" value="InterPro"/>
</dbReference>
<feature type="domain" description="Cadherin" evidence="4">
    <location>
        <begin position="115"/>
        <end position="216"/>
    </location>
</feature>
<evidence type="ECO:0000256" key="1">
    <source>
        <dbReference type="ARBA" id="ARBA00022692"/>
    </source>
</evidence>
<feature type="domain" description="Cadherin" evidence="4">
    <location>
        <begin position="228"/>
        <end position="329"/>
    </location>
</feature>
<dbReference type="PROSITE" id="PS50268">
    <property type="entry name" value="CADHERIN_2"/>
    <property type="match status" value="7"/>
</dbReference>
<gene>
    <name evidence="5" type="ORF">VFSR5_2847</name>
</gene>
<dbReference type="InterPro" id="IPR013783">
    <property type="entry name" value="Ig-like_fold"/>
</dbReference>
<dbReference type="Gene3D" id="2.60.40.60">
    <property type="entry name" value="Cadherins"/>
    <property type="match status" value="7"/>
</dbReference>
<name>A0AAV3EMY1_ALIFS</name>
<feature type="domain" description="Cadherin" evidence="4">
    <location>
        <begin position="567"/>
        <end position="668"/>
    </location>
</feature>
<organism evidence="5 6">
    <name type="scientific">Aliivibrio fischeri SR5</name>
    <dbReference type="NCBI Taxonomy" id="1088719"/>
    <lineage>
        <taxon>Bacteria</taxon>
        <taxon>Pseudomonadati</taxon>
        <taxon>Pseudomonadota</taxon>
        <taxon>Gammaproteobacteria</taxon>
        <taxon>Vibrionales</taxon>
        <taxon>Vibrionaceae</taxon>
        <taxon>Aliivibrio</taxon>
    </lineage>
</organism>
<dbReference type="Pfam" id="PF19077">
    <property type="entry name" value="Big_13"/>
    <property type="match status" value="4"/>
</dbReference>
<dbReference type="GO" id="GO:0005886">
    <property type="term" value="C:plasma membrane"/>
    <property type="evidence" value="ECO:0007669"/>
    <property type="project" value="UniProtKB-SubCell"/>
</dbReference>
<dbReference type="SUPFAM" id="SSF49313">
    <property type="entry name" value="Cadherin-like"/>
    <property type="match status" value="7"/>
</dbReference>
<feature type="non-terminal residue" evidence="5">
    <location>
        <position position="1427"/>
    </location>
</feature>
<dbReference type="InterPro" id="IPR002126">
    <property type="entry name" value="Cadherin-like_dom"/>
</dbReference>
<dbReference type="InterPro" id="IPR015919">
    <property type="entry name" value="Cadherin-like_sf"/>
</dbReference>
<dbReference type="PANTHER" id="PTHR24026:SF126">
    <property type="entry name" value="PROTOCADHERIN FAT 4"/>
    <property type="match status" value="1"/>
</dbReference>
<proteinExistence type="predicted"/>
<keyword evidence="1" id="KW-0812">Transmembrane</keyword>
<dbReference type="Gene3D" id="2.60.40.10">
    <property type="entry name" value="Immunoglobulins"/>
    <property type="match status" value="6"/>
</dbReference>
<evidence type="ECO:0000256" key="3">
    <source>
        <dbReference type="SAM" id="MobiDB-lite"/>
    </source>
</evidence>
<feature type="non-terminal residue" evidence="5">
    <location>
        <position position="1"/>
    </location>
</feature>
<feature type="domain" description="Cadherin" evidence="4">
    <location>
        <begin position="2"/>
        <end position="103"/>
    </location>
</feature>
<dbReference type="GO" id="GO:0007156">
    <property type="term" value="P:homophilic cell adhesion via plasma membrane adhesion molecules"/>
    <property type="evidence" value="ECO:0007669"/>
    <property type="project" value="InterPro"/>
</dbReference>
<comment type="caution">
    <text evidence="5">The sequence shown here is derived from an EMBL/GenBank/DDBJ whole genome shotgun (WGS) entry which is preliminary data.</text>
</comment>
<accession>A0AAV3EMY1</accession>
<dbReference type="PRINTS" id="PR00205">
    <property type="entry name" value="CADHERIN"/>
</dbReference>
<dbReference type="Gene3D" id="3.30.420.430">
    <property type="match status" value="1"/>
</dbReference>
<dbReference type="CDD" id="cd11304">
    <property type="entry name" value="Cadherin_repeat"/>
    <property type="match status" value="7"/>
</dbReference>
<evidence type="ECO:0000313" key="6">
    <source>
        <dbReference type="Proteomes" id="UP000004521"/>
    </source>
</evidence>
<evidence type="ECO:0000256" key="2">
    <source>
        <dbReference type="ARBA" id="ARBA00022989"/>
    </source>
</evidence>
<dbReference type="EMBL" id="AHIH01000054">
    <property type="protein sequence ID" value="EHN67889.1"/>
    <property type="molecule type" value="Genomic_DNA"/>
</dbReference>
<dbReference type="RefSeq" id="WP_005424355.1">
    <property type="nucleotide sequence ID" value="NZ_JH584368.1"/>
</dbReference>
<feature type="domain" description="Cadherin" evidence="4">
    <location>
        <begin position="341"/>
        <end position="442"/>
    </location>
</feature>
<feature type="region of interest" description="Disordered" evidence="3">
    <location>
        <begin position="434"/>
        <end position="462"/>
    </location>
</feature>
<feature type="domain" description="Cadherin" evidence="4">
    <location>
        <begin position="680"/>
        <end position="784"/>
    </location>
</feature>
<dbReference type="InterPro" id="IPR044016">
    <property type="entry name" value="Big_13"/>
</dbReference>
<feature type="compositionally biased region" description="Polar residues" evidence="3">
    <location>
        <begin position="453"/>
        <end position="462"/>
    </location>
</feature>
<dbReference type="Pfam" id="PF00028">
    <property type="entry name" value="Cadherin"/>
    <property type="match status" value="6"/>
</dbReference>
<dbReference type="Proteomes" id="UP000004521">
    <property type="component" value="Unassembled WGS sequence"/>
</dbReference>
<keyword evidence="2" id="KW-0472">Membrane</keyword>
<keyword evidence="2" id="KW-1133">Transmembrane helix</keyword>
<dbReference type="PANTHER" id="PTHR24026">
    <property type="entry name" value="FAT ATYPICAL CADHERIN-RELATED"/>
    <property type="match status" value="1"/>
</dbReference>
<dbReference type="SMART" id="SM00112">
    <property type="entry name" value="CA"/>
    <property type="match status" value="7"/>
</dbReference>
<reference evidence="5 6" key="1">
    <citation type="journal article" date="2012" name="J. Bacteriol.">
        <title>Draft Genome Sequence of Vibrio fischeri SR5, a Strain Isolated from the Light Organ of the Mediterranean Squid Sepiola robusta.</title>
        <authorList>
            <person name="Gyllborg M.C."/>
            <person name="Sahl J.W."/>
            <person name="Cronin D.C.III."/>
            <person name="Rasko D.A."/>
            <person name="Mandel M.J."/>
        </authorList>
    </citation>
    <scope>NUCLEOTIDE SEQUENCE [LARGE SCALE GENOMIC DNA]</scope>
    <source>
        <strain evidence="5 6">SR5</strain>
    </source>
</reference>